<evidence type="ECO:0000259" key="1">
    <source>
        <dbReference type="Pfam" id="PF12770"/>
    </source>
</evidence>
<sequence>MAADDGSRVLSEQAMAEVRTLWSAAATARGMDVDTVTVVALFHWVRYAMFHSGDASDLAIALELYAEIQKVAPELVPPEVAEALEPEYDPDVFADVGVTLFQEFQRTGDASHLDNALLAFRRAVSDSPSGDPMLPVRKWKLSTVLRTRLDLQGRQGDPADLEEAVRLGRAAAAEIPAGDPDRAPCLSSLALTLRSRFERHEAAGDIEEAVRTARASVAEAAPGHPARGVVLFTLVLTLRSRADAGDDDEIIAACRESADLFEPGSPDQLKARLILGQSLYDRFTRLARDDDLDEAIRELTPALGPDPVDRPVRVVALLALGLARSARFKRTAEPGEESAAIEALRAAEQALPPGDESRGLVLSTLGSLLFSRFRQAGDPADRQAALTAFRDTVQATPAGDARLADRLAELGSHLQMSYEETGSLAHLDESIHAYQDALARPGDHDRVRSLGMLSTSLRLRYELAGDAADLDAAVSLGRAALTEEATDPLSRLTALNSLGNALMTSADTDSGGRSLDEAIAVHRVMLAESQAGQPLRAYPLMNLANGLRARYERDGNPADLDEAILLGRQGLALETPLPDRPAAIAGLGFALLQRHSHTGDEGDLAESIDLLRAALRVCPPEHPVRARLHLMSGLALHARFTVTRAPHDLREAVSAWRQAAGIATGDVTTRLRAARTWAFAATEEADAELAVDAYAAAVGLLPLLAWPGLDRGIREERLSQGHGLASEAAAWAIMAGRPDRALELLEQGRTVLWAQDLRVRADLSALREAEPDLAARLDHVRARLDGGSAERQAATTRRRLVEEWDELARQVSELPGFERFLRPYSAAELCAGASGGPVVVVNVSRFRCDALVVTTGGVEVVPLPRLTEEDVVERANLLLYGLEWASARFVLRDTFTAMLAWLWEAVAEPVLSFPAIAEAPAARLWWCPTGALTFLPLHAAGLRAPDSVPDRVVSSYTPSLAALVRAGNRPPAPPVRRCVVGVSEYRADAYPEGRPSRLPGVAAEVAQVSALPGGATVLRDGEATREAVLRLLARHEWSHFACHGRQDLRDPAKGALCLYDGPLPVLEIAEQRLPHAELAYLSACSTAIGGGGVPDEAVHPAAALQVAGYRHVIATLWPIADHTARAVAGDFYTRLGGSAPGSAEVAHALHGAVNALRAAHPDMPEIWAPYLHIGP</sequence>
<name>A0A5M3W875_9ACTN</name>
<proteinExistence type="predicted"/>
<dbReference type="InterPro" id="IPR024983">
    <property type="entry name" value="CHAT_dom"/>
</dbReference>
<keyword evidence="3" id="KW-1185">Reference proteome</keyword>
<dbReference type="EMBL" id="BLAD01000067">
    <property type="protein sequence ID" value="GES03301.1"/>
    <property type="molecule type" value="Genomic_DNA"/>
</dbReference>
<dbReference type="Proteomes" id="UP000334990">
    <property type="component" value="Unassembled WGS sequence"/>
</dbReference>
<dbReference type="Gene3D" id="1.25.40.10">
    <property type="entry name" value="Tetratricopeptide repeat domain"/>
    <property type="match status" value="2"/>
</dbReference>
<comment type="caution">
    <text evidence="2">The sequence shown here is derived from an EMBL/GenBank/DDBJ whole genome shotgun (WGS) entry which is preliminary data.</text>
</comment>
<evidence type="ECO:0000313" key="3">
    <source>
        <dbReference type="Proteomes" id="UP000334990"/>
    </source>
</evidence>
<protein>
    <submittedName>
        <fullName evidence="2">CHAT domain-containing protein</fullName>
    </submittedName>
</protein>
<dbReference type="Pfam" id="PF12770">
    <property type="entry name" value="CHAT"/>
    <property type="match status" value="1"/>
</dbReference>
<accession>A0A5M3W875</accession>
<gene>
    <name evidence="2" type="ORF">Acor_53670</name>
</gene>
<dbReference type="InterPro" id="IPR011990">
    <property type="entry name" value="TPR-like_helical_dom_sf"/>
</dbReference>
<feature type="domain" description="CHAT" evidence="1">
    <location>
        <begin position="897"/>
        <end position="1174"/>
    </location>
</feature>
<organism evidence="2 3">
    <name type="scientific">Acrocarpospora corrugata</name>
    <dbReference type="NCBI Taxonomy" id="35763"/>
    <lineage>
        <taxon>Bacteria</taxon>
        <taxon>Bacillati</taxon>
        <taxon>Actinomycetota</taxon>
        <taxon>Actinomycetes</taxon>
        <taxon>Streptosporangiales</taxon>
        <taxon>Streptosporangiaceae</taxon>
        <taxon>Acrocarpospora</taxon>
    </lineage>
</organism>
<dbReference type="AlphaFoldDB" id="A0A5M3W875"/>
<reference evidence="2 3" key="1">
    <citation type="submission" date="2019-10" db="EMBL/GenBank/DDBJ databases">
        <title>Whole genome shotgun sequence of Acrocarpospora corrugata NBRC 13972.</title>
        <authorList>
            <person name="Ichikawa N."/>
            <person name="Kimura A."/>
            <person name="Kitahashi Y."/>
            <person name="Komaki H."/>
            <person name="Oguchi A."/>
        </authorList>
    </citation>
    <scope>NUCLEOTIDE SEQUENCE [LARGE SCALE GENOMIC DNA]</scope>
    <source>
        <strain evidence="2 3">NBRC 13972</strain>
    </source>
</reference>
<evidence type="ECO:0000313" key="2">
    <source>
        <dbReference type="EMBL" id="GES03301.1"/>
    </source>
</evidence>